<evidence type="ECO:0000313" key="1">
    <source>
        <dbReference type="EMBL" id="GIN59676.1"/>
    </source>
</evidence>
<accession>A0ABQ4KP01</accession>
<dbReference type="Proteomes" id="UP000679950">
    <property type="component" value="Unassembled WGS sequence"/>
</dbReference>
<protein>
    <recommendedName>
        <fullName evidence="3">AAA family ATPase</fullName>
    </recommendedName>
</protein>
<proteinExistence type="predicted"/>
<gene>
    <name evidence="1" type="ORF">J8TS2_39950</name>
</gene>
<evidence type="ECO:0008006" key="3">
    <source>
        <dbReference type="Google" id="ProtNLM"/>
    </source>
</evidence>
<dbReference type="EMBL" id="BORB01000055">
    <property type="protein sequence ID" value="GIN59676.1"/>
    <property type="molecule type" value="Genomic_DNA"/>
</dbReference>
<organism evidence="1 2">
    <name type="scientific">Lederbergia ruris</name>
    <dbReference type="NCBI Taxonomy" id="217495"/>
    <lineage>
        <taxon>Bacteria</taxon>
        <taxon>Bacillati</taxon>
        <taxon>Bacillota</taxon>
        <taxon>Bacilli</taxon>
        <taxon>Bacillales</taxon>
        <taxon>Bacillaceae</taxon>
        <taxon>Lederbergia</taxon>
    </lineage>
</organism>
<dbReference type="Gene3D" id="3.40.50.300">
    <property type="entry name" value="P-loop containing nucleotide triphosphate hydrolases"/>
    <property type="match status" value="1"/>
</dbReference>
<dbReference type="SUPFAM" id="SSF52540">
    <property type="entry name" value="P-loop containing nucleoside triphosphate hydrolases"/>
    <property type="match status" value="1"/>
</dbReference>
<evidence type="ECO:0000313" key="2">
    <source>
        <dbReference type="Proteomes" id="UP000679950"/>
    </source>
</evidence>
<comment type="caution">
    <text evidence="1">The sequence shown here is derived from an EMBL/GenBank/DDBJ whole genome shotgun (WGS) entry which is preliminary data.</text>
</comment>
<dbReference type="InterPro" id="IPR027417">
    <property type="entry name" value="P-loop_NTPase"/>
</dbReference>
<sequence length="182" mass="20526">MKQGRIIIITGSPGTGKSTTASIVAKESSLPKAVHMHTDDFYHYIQKGAIPPFLPESQEQNLIVIEAFLEAAKRFARGGYDVIIDGIVGPWFLNPWLNVVQDNFEVHYIVLRATKEETMKRAINRTKLDENDNIELVEKMWEQFNDLGTYESNIIETTNQSTEESVSAIKAVIEKKSSLLTI</sequence>
<name>A0ABQ4KP01_9BACI</name>
<dbReference type="RefSeq" id="WP_212967401.1">
    <property type="nucleotide sequence ID" value="NZ_BORB01000055.1"/>
</dbReference>
<keyword evidence="2" id="KW-1185">Reference proteome</keyword>
<dbReference type="Pfam" id="PF13238">
    <property type="entry name" value="AAA_18"/>
    <property type="match status" value="1"/>
</dbReference>
<reference evidence="1 2" key="1">
    <citation type="submission" date="2021-03" db="EMBL/GenBank/DDBJ databases">
        <title>Antimicrobial resistance genes in bacteria isolated from Japanese honey, and their potential for conferring macrolide and lincosamide resistance in the American foulbrood pathogen Paenibacillus larvae.</title>
        <authorList>
            <person name="Okamoto M."/>
            <person name="Kumagai M."/>
            <person name="Kanamori H."/>
            <person name="Takamatsu D."/>
        </authorList>
    </citation>
    <scope>NUCLEOTIDE SEQUENCE [LARGE SCALE GENOMIC DNA]</scope>
    <source>
        <strain evidence="1 2">J8TS2</strain>
    </source>
</reference>